<dbReference type="AlphaFoldDB" id="A0AAD9R4C8"/>
<keyword evidence="2" id="KW-1185">Reference proteome</keyword>
<name>A0AAD9R4C8_ACRCE</name>
<organism evidence="1 2">
    <name type="scientific">Acropora cervicornis</name>
    <name type="common">Staghorn coral</name>
    <dbReference type="NCBI Taxonomy" id="6130"/>
    <lineage>
        <taxon>Eukaryota</taxon>
        <taxon>Metazoa</taxon>
        <taxon>Cnidaria</taxon>
        <taxon>Anthozoa</taxon>
        <taxon>Hexacorallia</taxon>
        <taxon>Scleractinia</taxon>
        <taxon>Astrocoeniina</taxon>
        <taxon>Acroporidae</taxon>
        <taxon>Acropora</taxon>
    </lineage>
</organism>
<gene>
    <name evidence="1" type="ORF">P5673_001847</name>
</gene>
<comment type="caution">
    <text evidence="1">The sequence shown here is derived from an EMBL/GenBank/DDBJ whole genome shotgun (WGS) entry which is preliminary data.</text>
</comment>
<dbReference type="EMBL" id="JARQWQ010000003">
    <property type="protein sequence ID" value="KAK2572847.1"/>
    <property type="molecule type" value="Genomic_DNA"/>
</dbReference>
<sequence>MEDTIVARSFTSEKISLHTLTTIKGKLLCHPRRLKYGVLEHKKMFYTKSDVRKGCEKQRSTPIKHTFQITPKLHFSLGQLSQEDVH</sequence>
<evidence type="ECO:0000313" key="2">
    <source>
        <dbReference type="Proteomes" id="UP001249851"/>
    </source>
</evidence>
<reference evidence="1" key="1">
    <citation type="journal article" date="2023" name="G3 (Bethesda)">
        <title>Whole genome assembly and annotation of the endangered Caribbean coral Acropora cervicornis.</title>
        <authorList>
            <person name="Selwyn J.D."/>
            <person name="Vollmer S.V."/>
        </authorList>
    </citation>
    <scope>NUCLEOTIDE SEQUENCE</scope>
    <source>
        <strain evidence="1">K2</strain>
    </source>
</reference>
<dbReference type="Proteomes" id="UP001249851">
    <property type="component" value="Unassembled WGS sequence"/>
</dbReference>
<reference evidence="1" key="2">
    <citation type="journal article" date="2023" name="Science">
        <title>Genomic signatures of disease resistance in endangered staghorn corals.</title>
        <authorList>
            <person name="Vollmer S.V."/>
            <person name="Selwyn J.D."/>
            <person name="Despard B.A."/>
            <person name="Roesel C.L."/>
        </authorList>
    </citation>
    <scope>NUCLEOTIDE SEQUENCE</scope>
    <source>
        <strain evidence="1">K2</strain>
    </source>
</reference>
<evidence type="ECO:0000313" key="1">
    <source>
        <dbReference type="EMBL" id="KAK2572847.1"/>
    </source>
</evidence>
<protein>
    <submittedName>
        <fullName evidence="1">Uncharacterized protein</fullName>
    </submittedName>
</protein>
<proteinExistence type="predicted"/>
<accession>A0AAD9R4C8</accession>